<name>A0AAV4YBK1_CAEEX</name>
<comment type="caution">
    <text evidence="1">The sequence shown here is derived from an EMBL/GenBank/DDBJ whole genome shotgun (WGS) entry which is preliminary data.</text>
</comment>
<dbReference type="AlphaFoldDB" id="A0AAV4YBK1"/>
<reference evidence="1 2" key="1">
    <citation type="submission" date="2021-06" db="EMBL/GenBank/DDBJ databases">
        <title>Caerostris extrusa draft genome.</title>
        <authorList>
            <person name="Kono N."/>
            <person name="Arakawa K."/>
        </authorList>
    </citation>
    <scope>NUCLEOTIDE SEQUENCE [LARGE SCALE GENOMIC DNA]</scope>
</reference>
<accession>A0AAV4YBK1</accession>
<gene>
    <name evidence="1" type="ORF">CEXT_622251</name>
</gene>
<dbReference type="EMBL" id="BPLR01001765">
    <property type="protein sequence ID" value="GIZ04617.1"/>
    <property type="molecule type" value="Genomic_DNA"/>
</dbReference>
<keyword evidence="2" id="KW-1185">Reference proteome</keyword>
<organism evidence="1 2">
    <name type="scientific">Caerostris extrusa</name>
    <name type="common">Bark spider</name>
    <name type="synonym">Caerostris bankana</name>
    <dbReference type="NCBI Taxonomy" id="172846"/>
    <lineage>
        <taxon>Eukaryota</taxon>
        <taxon>Metazoa</taxon>
        <taxon>Ecdysozoa</taxon>
        <taxon>Arthropoda</taxon>
        <taxon>Chelicerata</taxon>
        <taxon>Arachnida</taxon>
        <taxon>Araneae</taxon>
        <taxon>Araneomorphae</taxon>
        <taxon>Entelegynae</taxon>
        <taxon>Araneoidea</taxon>
        <taxon>Araneidae</taxon>
        <taxon>Caerostris</taxon>
    </lineage>
</organism>
<dbReference type="Proteomes" id="UP001054945">
    <property type="component" value="Unassembled WGS sequence"/>
</dbReference>
<evidence type="ECO:0000313" key="1">
    <source>
        <dbReference type="EMBL" id="GIZ04617.1"/>
    </source>
</evidence>
<protein>
    <submittedName>
        <fullName evidence="1">Uncharacterized protein</fullName>
    </submittedName>
</protein>
<proteinExistence type="predicted"/>
<evidence type="ECO:0000313" key="2">
    <source>
        <dbReference type="Proteomes" id="UP001054945"/>
    </source>
</evidence>
<sequence>MAFTESDSKVMELFSLPYNIVEQKTTARRMQKQVSRSFAEYKLLFSQNVRLLVTLKTTMEKYSLENNSPHNPLEELPATFTQ</sequence>